<feature type="region of interest" description="Disordered" evidence="1">
    <location>
        <begin position="12"/>
        <end position="31"/>
    </location>
</feature>
<evidence type="ECO:0000256" key="1">
    <source>
        <dbReference type="SAM" id="MobiDB-lite"/>
    </source>
</evidence>
<protein>
    <submittedName>
        <fullName evidence="2">Uncharacterized protein</fullName>
    </submittedName>
</protein>
<evidence type="ECO:0000313" key="3">
    <source>
        <dbReference type="Proteomes" id="UP001352852"/>
    </source>
</evidence>
<accession>A0ABU7F0Q3</accession>
<dbReference type="EMBL" id="JAHUTJ010073816">
    <property type="protein sequence ID" value="MED6292529.1"/>
    <property type="molecule type" value="Genomic_DNA"/>
</dbReference>
<evidence type="ECO:0000313" key="2">
    <source>
        <dbReference type="EMBL" id="MED6292529.1"/>
    </source>
</evidence>
<proteinExistence type="predicted"/>
<comment type="caution">
    <text evidence="2">The sequence shown here is derived from an EMBL/GenBank/DDBJ whole genome shotgun (WGS) entry which is preliminary data.</text>
</comment>
<sequence>MLVIVMAKTVSGPPLHSKREQRKSKSWEDTSEGTGFILTDKVFKARCVRFKQDQKICEQEALKLSKHSFEGQQNICVSKHDLIFLCEGSTVKLRNPAPK</sequence>
<dbReference type="Proteomes" id="UP001352852">
    <property type="component" value="Unassembled WGS sequence"/>
</dbReference>
<keyword evidence="3" id="KW-1185">Reference proteome</keyword>
<name>A0ABU7F0Q3_9TELE</name>
<reference evidence="2 3" key="1">
    <citation type="submission" date="2021-06" db="EMBL/GenBank/DDBJ databases">
        <authorList>
            <person name="Palmer J.M."/>
        </authorList>
    </citation>
    <scope>NUCLEOTIDE SEQUENCE [LARGE SCALE GENOMIC DNA]</scope>
    <source>
        <strain evidence="2 3">CL_MEX2019</strain>
        <tissue evidence="2">Muscle</tissue>
    </source>
</reference>
<organism evidence="2 3">
    <name type="scientific">Characodon lateralis</name>
    <dbReference type="NCBI Taxonomy" id="208331"/>
    <lineage>
        <taxon>Eukaryota</taxon>
        <taxon>Metazoa</taxon>
        <taxon>Chordata</taxon>
        <taxon>Craniata</taxon>
        <taxon>Vertebrata</taxon>
        <taxon>Euteleostomi</taxon>
        <taxon>Actinopterygii</taxon>
        <taxon>Neopterygii</taxon>
        <taxon>Teleostei</taxon>
        <taxon>Neoteleostei</taxon>
        <taxon>Acanthomorphata</taxon>
        <taxon>Ovalentaria</taxon>
        <taxon>Atherinomorphae</taxon>
        <taxon>Cyprinodontiformes</taxon>
        <taxon>Goodeidae</taxon>
        <taxon>Characodon</taxon>
    </lineage>
</organism>
<gene>
    <name evidence="2" type="ORF">CHARACLAT_001170</name>
</gene>